<dbReference type="Gene3D" id="3.40.50.1820">
    <property type="entry name" value="alpha/beta hydrolase"/>
    <property type="match status" value="1"/>
</dbReference>
<dbReference type="SUPFAM" id="SSF53474">
    <property type="entry name" value="alpha/beta-Hydrolases"/>
    <property type="match status" value="1"/>
</dbReference>
<proteinExistence type="inferred from homology"/>
<dbReference type="AlphaFoldDB" id="A0A318Y598"/>
<gene>
    <name evidence="3" type="ORF">BO87DRAFT_419930</name>
</gene>
<dbReference type="Pfam" id="PF02230">
    <property type="entry name" value="Abhydrolase_2"/>
    <property type="match status" value="1"/>
</dbReference>
<dbReference type="InterPro" id="IPR050565">
    <property type="entry name" value="LYPA1-2/EST-like"/>
</dbReference>
<dbReference type="GO" id="GO:0005737">
    <property type="term" value="C:cytoplasm"/>
    <property type="evidence" value="ECO:0007669"/>
    <property type="project" value="TreeGrafter"/>
</dbReference>
<dbReference type="PANTHER" id="PTHR10655:SF63">
    <property type="entry name" value="PHOSPHOLIPASE_CARBOXYLESTERASE_THIOESTERASE DOMAIN-CONTAINING PROTEIN"/>
    <property type="match status" value="1"/>
</dbReference>
<feature type="domain" description="Phospholipase/carboxylesterase/thioesterase" evidence="2">
    <location>
        <begin position="8"/>
        <end position="168"/>
    </location>
</feature>
<keyword evidence="4" id="KW-1185">Reference proteome</keyword>
<evidence type="ECO:0000313" key="3">
    <source>
        <dbReference type="EMBL" id="PYH29004.1"/>
    </source>
</evidence>
<protein>
    <submittedName>
        <fullName evidence="3">Lysophospholipase/carboxylesterase family protein</fullName>
    </submittedName>
</protein>
<comment type="similarity">
    <text evidence="1">Belongs to the AB hydrolase superfamily. AB hydrolase 2 family.</text>
</comment>
<dbReference type="InterPro" id="IPR029058">
    <property type="entry name" value="AB_hydrolase_fold"/>
</dbReference>
<reference evidence="3" key="1">
    <citation type="submission" date="2016-12" db="EMBL/GenBank/DDBJ databases">
        <title>The genomes of Aspergillus section Nigri reveals drivers in fungal speciation.</title>
        <authorList>
            <consortium name="DOE Joint Genome Institute"/>
            <person name="Vesth T.C."/>
            <person name="Nybo J."/>
            <person name="Theobald S."/>
            <person name="Brandl J."/>
            <person name="Frisvad J.C."/>
            <person name="Nielsen K.F."/>
            <person name="Lyhne E.K."/>
            <person name="Kogle M.E."/>
            <person name="Kuo A."/>
            <person name="Riley R."/>
            <person name="Clum A."/>
            <person name="Nolan M."/>
            <person name="Lipzen A."/>
            <person name="Salamov A."/>
            <person name="Henrissat B."/>
            <person name="Wiebenga A."/>
            <person name="De Vries R.P."/>
            <person name="Grigoriev I.V."/>
            <person name="Mortensen U.H."/>
            <person name="Andersen M.R."/>
            <person name="Baker S.E."/>
        </authorList>
    </citation>
    <scope>NUCLEOTIDE SEQUENCE [LARGE SCALE GENOMIC DNA]</scope>
    <source>
        <strain evidence="3">CBS 115656</strain>
    </source>
</reference>
<organism evidence="3 4">
    <name type="scientific">Aspergillus neoniger (strain CBS 115656)</name>
    <dbReference type="NCBI Taxonomy" id="1448310"/>
    <lineage>
        <taxon>Eukaryota</taxon>
        <taxon>Fungi</taxon>
        <taxon>Dikarya</taxon>
        <taxon>Ascomycota</taxon>
        <taxon>Pezizomycotina</taxon>
        <taxon>Eurotiomycetes</taxon>
        <taxon>Eurotiomycetidae</taxon>
        <taxon>Eurotiales</taxon>
        <taxon>Aspergillaceae</taxon>
        <taxon>Aspergillus</taxon>
        <taxon>Aspergillus subgen. Circumdati</taxon>
    </lineage>
</organism>
<dbReference type="Proteomes" id="UP000247647">
    <property type="component" value="Unassembled WGS sequence"/>
</dbReference>
<sequence length="271" mass="30150">MNTNFPEPHIHLPRDPHTHTAILLHGRGSNGPEFAEELFSSSTSAGQNLPSHLPTWRWVFPTSKDRWNDRFQEELCAWFDAYSLDDITERQESQVPGLRESVSHVLDVLGKEIELLNGKTTHVYLGGISQGMATALWSWLCASSKVQGRLGGVLGFCGWMPFAERFDDEDLDRDLDGGKQLVEFCSELVGVSASEDMNVLDTPVLLGHGTDDPMVSVELGRQVVGIMKRVGMEVEWLEYVGAEGNGHWIKAPEGFDAILRFLQSGNERVKG</sequence>
<dbReference type="GO" id="GO:0008474">
    <property type="term" value="F:palmitoyl-(protein) hydrolase activity"/>
    <property type="evidence" value="ECO:0007669"/>
    <property type="project" value="TreeGrafter"/>
</dbReference>
<dbReference type="OrthoDB" id="2418081at2759"/>
<dbReference type="InterPro" id="IPR003140">
    <property type="entry name" value="PLipase/COase/thioEstase"/>
</dbReference>
<name>A0A318Y598_ASPNB</name>
<accession>A0A318Y598</accession>
<dbReference type="PANTHER" id="PTHR10655">
    <property type="entry name" value="LYSOPHOSPHOLIPASE-RELATED"/>
    <property type="match status" value="1"/>
</dbReference>
<dbReference type="GeneID" id="37129431"/>
<evidence type="ECO:0000256" key="1">
    <source>
        <dbReference type="ARBA" id="ARBA00006499"/>
    </source>
</evidence>
<evidence type="ECO:0000259" key="2">
    <source>
        <dbReference type="Pfam" id="PF02230"/>
    </source>
</evidence>
<dbReference type="RefSeq" id="XP_025474482.1">
    <property type="nucleotide sequence ID" value="XM_025626975.1"/>
</dbReference>
<dbReference type="GO" id="GO:0052689">
    <property type="term" value="F:carboxylic ester hydrolase activity"/>
    <property type="evidence" value="ECO:0007669"/>
    <property type="project" value="TreeGrafter"/>
</dbReference>
<evidence type="ECO:0000313" key="4">
    <source>
        <dbReference type="Proteomes" id="UP000247647"/>
    </source>
</evidence>
<dbReference type="EMBL" id="KZ821499">
    <property type="protein sequence ID" value="PYH29004.1"/>
    <property type="molecule type" value="Genomic_DNA"/>
</dbReference>